<dbReference type="AlphaFoldDB" id="A0A0F9H886"/>
<reference evidence="1" key="1">
    <citation type="journal article" date="2015" name="Nature">
        <title>Complex archaea that bridge the gap between prokaryotes and eukaryotes.</title>
        <authorList>
            <person name="Spang A."/>
            <person name="Saw J.H."/>
            <person name="Jorgensen S.L."/>
            <person name="Zaremba-Niedzwiedzka K."/>
            <person name="Martijn J."/>
            <person name="Lind A.E."/>
            <person name="van Eijk R."/>
            <person name="Schleper C."/>
            <person name="Guy L."/>
            <person name="Ettema T.J."/>
        </authorList>
    </citation>
    <scope>NUCLEOTIDE SEQUENCE</scope>
</reference>
<evidence type="ECO:0000313" key="1">
    <source>
        <dbReference type="EMBL" id="KKL77885.1"/>
    </source>
</evidence>
<accession>A0A0F9H886</accession>
<protein>
    <submittedName>
        <fullName evidence="1">Uncharacterized protein</fullName>
    </submittedName>
</protein>
<organism evidence="1">
    <name type="scientific">marine sediment metagenome</name>
    <dbReference type="NCBI Taxonomy" id="412755"/>
    <lineage>
        <taxon>unclassified sequences</taxon>
        <taxon>metagenomes</taxon>
        <taxon>ecological metagenomes</taxon>
    </lineage>
</organism>
<proteinExistence type="predicted"/>
<dbReference type="EMBL" id="LAZR01023623">
    <property type="protein sequence ID" value="KKL77885.1"/>
    <property type="molecule type" value="Genomic_DNA"/>
</dbReference>
<sequence>MTELDLNRCQKCKRLFFDMMTGEELLYMNGDSYICTECRPLEVI</sequence>
<comment type="caution">
    <text evidence="1">The sequence shown here is derived from an EMBL/GenBank/DDBJ whole genome shotgun (WGS) entry which is preliminary data.</text>
</comment>
<name>A0A0F9H886_9ZZZZ</name>
<gene>
    <name evidence="1" type="ORF">LCGC14_2030460</name>
</gene>